<evidence type="ECO:0000256" key="1">
    <source>
        <dbReference type="SAM" id="MobiDB-lite"/>
    </source>
</evidence>
<name>A0ABQ5DI91_9ASTR</name>
<dbReference type="EMBL" id="BQNB010015320">
    <property type="protein sequence ID" value="GJT38647.1"/>
    <property type="molecule type" value="Genomic_DNA"/>
</dbReference>
<protein>
    <submittedName>
        <fullName evidence="2">Uncharacterized protein</fullName>
    </submittedName>
</protein>
<gene>
    <name evidence="2" type="ORF">Tco_0938512</name>
</gene>
<evidence type="ECO:0000313" key="2">
    <source>
        <dbReference type="EMBL" id="GJT38647.1"/>
    </source>
</evidence>
<proteinExistence type="predicted"/>
<reference evidence="2" key="2">
    <citation type="submission" date="2022-01" db="EMBL/GenBank/DDBJ databases">
        <authorList>
            <person name="Yamashiro T."/>
            <person name="Shiraishi A."/>
            <person name="Satake H."/>
            <person name="Nakayama K."/>
        </authorList>
    </citation>
    <scope>NUCLEOTIDE SEQUENCE</scope>
</reference>
<feature type="region of interest" description="Disordered" evidence="1">
    <location>
        <begin position="113"/>
        <end position="135"/>
    </location>
</feature>
<organism evidence="2 3">
    <name type="scientific">Tanacetum coccineum</name>
    <dbReference type="NCBI Taxonomy" id="301880"/>
    <lineage>
        <taxon>Eukaryota</taxon>
        <taxon>Viridiplantae</taxon>
        <taxon>Streptophyta</taxon>
        <taxon>Embryophyta</taxon>
        <taxon>Tracheophyta</taxon>
        <taxon>Spermatophyta</taxon>
        <taxon>Magnoliopsida</taxon>
        <taxon>eudicotyledons</taxon>
        <taxon>Gunneridae</taxon>
        <taxon>Pentapetalae</taxon>
        <taxon>asterids</taxon>
        <taxon>campanulids</taxon>
        <taxon>Asterales</taxon>
        <taxon>Asteraceae</taxon>
        <taxon>Asteroideae</taxon>
        <taxon>Anthemideae</taxon>
        <taxon>Anthemidinae</taxon>
        <taxon>Tanacetum</taxon>
    </lineage>
</organism>
<comment type="caution">
    <text evidence="2">The sequence shown here is derived from an EMBL/GenBank/DDBJ whole genome shotgun (WGS) entry which is preliminary data.</text>
</comment>
<reference evidence="2" key="1">
    <citation type="journal article" date="2022" name="Int. J. Mol. Sci.">
        <title>Draft Genome of Tanacetum Coccineum: Genomic Comparison of Closely Related Tanacetum-Family Plants.</title>
        <authorList>
            <person name="Yamashiro T."/>
            <person name="Shiraishi A."/>
            <person name="Nakayama K."/>
            <person name="Satake H."/>
        </authorList>
    </citation>
    <scope>NUCLEOTIDE SEQUENCE</scope>
</reference>
<accession>A0ABQ5DI91</accession>
<evidence type="ECO:0000313" key="3">
    <source>
        <dbReference type="Proteomes" id="UP001151760"/>
    </source>
</evidence>
<keyword evidence="3" id="KW-1185">Reference proteome</keyword>
<sequence>MLVDMPGAPTTDETKLGRRMTNFVTNVRQDTDEIFMRLDDEQTERQLMAGRLNMLYRDRRAHARTTLLMKRERLGCQQAVITELQAADRRRQAQFIKALKLLKRLHTQMIEFQRQQGPAKGPTQPNAPEEAGSSS</sequence>
<dbReference type="Proteomes" id="UP001151760">
    <property type="component" value="Unassembled WGS sequence"/>
</dbReference>